<dbReference type="STRING" id="366522.GCA_001548055_00722"/>
<feature type="modified residue" description="4-aspartylphosphate" evidence="1">
    <location>
        <position position="7"/>
    </location>
</feature>
<evidence type="ECO:0000313" key="3">
    <source>
        <dbReference type="EMBL" id="DAB36999.1"/>
    </source>
</evidence>
<dbReference type="AlphaFoldDB" id="A0A2D3WIU2"/>
<proteinExistence type="predicted"/>
<feature type="non-terminal residue" evidence="3">
    <location>
        <position position="1"/>
    </location>
</feature>
<accession>A0A2D3WIU2</accession>
<dbReference type="GO" id="GO:0000160">
    <property type="term" value="P:phosphorelay signal transduction system"/>
    <property type="evidence" value="ECO:0007669"/>
    <property type="project" value="InterPro"/>
</dbReference>
<dbReference type="InterPro" id="IPR001789">
    <property type="entry name" value="Sig_transdc_resp-reg_receiver"/>
</dbReference>
<dbReference type="Proteomes" id="UP000231638">
    <property type="component" value="Unassembled WGS sequence"/>
</dbReference>
<dbReference type="Pfam" id="PF00072">
    <property type="entry name" value="Response_reg"/>
    <property type="match status" value="1"/>
</dbReference>
<evidence type="ECO:0000259" key="2">
    <source>
        <dbReference type="PROSITE" id="PS50110"/>
    </source>
</evidence>
<keyword evidence="1" id="KW-0597">Phosphoprotein</keyword>
<dbReference type="EMBL" id="DLUG01000056">
    <property type="protein sequence ID" value="DAB36999.1"/>
    <property type="molecule type" value="Genomic_DNA"/>
</dbReference>
<reference evidence="3 4" key="1">
    <citation type="journal article" date="2017" name="Front. Microbiol.">
        <title>Comparative Genomic Analysis of the Class Epsilonproteobacteria and Proposed Reclassification to Epsilonbacteraeota (phyl. nov.).</title>
        <authorList>
            <person name="Waite D.W."/>
            <person name="Vanwonterghem I."/>
            <person name="Rinke C."/>
            <person name="Parks D.H."/>
            <person name="Zhang Y."/>
            <person name="Takai K."/>
            <person name="Sievert S.M."/>
            <person name="Simon J."/>
            <person name="Campbell B.J."/>
            <person name="Hanson T.E."/>
            <person name="Woyke T."/>
            <person name="Klotz M.G."/>
            <person name="Hugenholtz P."/>
        </authorList>
    </citation>
    <scope>NUCLEOTIDE SEQUENCE [LARGE SCALE GENOMIC DNA]</scope>
    <source>
        <strain evidence="3">UBA11420</strain>
    </source>
</reference>
<organism evidence="3 4">
    <name type="scientific">Sulfurospirillum cavolei</name>
    <dbReference type="NCBI Taxonomy" id="366522"/>
    <lineage>
        <taxon>Bacteria</taxon>
        <taxon>Pseudomonadati</taxon>
        <taxon>Campylobacterota</taxon>
        <taxon>Epsilonproteobacteria</taxon>
        <taxon>Campylobacterales</taxon>
        <taxon>Sulfurospirillaceae</taxon>
        <taxon>Sulfurospirillum</taxon>
    </lineage>
</organism>
<dbReference type="Gene3D" id="3.40.50.2300">
    <property type="match status" value="1"/>
</dbReference>
<comment type="caution">
    <text evidence="3">The sequence shown here is derived from an EMBL/GenBank/DDBJ whole genome shotgun (WGS) entry which is preliminary data.</text>
</comment>
<sequence length="147" mass="16454">LHVVLADIQIKDSIDGIETAQMLQQLYHSHVIFLTSFSDEATLKRASSISITGYILKPFREEELIASLRLCALRIQETSAFIDIGQGYVYSIKHQQLYLNDVPVILAAKEQQLFYCCFTIAVKSFRSPTSTKSSGPIALSAIRREGN</sequence>
<evidence type="ECO:0000256" key="1">
    <source>
        <dbReference type="PROSITE-ProRule" id="PRU00169"/>
    </source>
</evidence>
<feature type="domain" description="Response regulatory" evidence="2">
    <location>
        <begin position="1"/>
        <end position="72"/>
    </location>
</feature>
<dbReference type="SUPFAM" id="SSF52172">
    <property type="entry name" value="CheY-like"/>
    <property type="match status" value="1"/>
</dbReference>
<dbReference type="PROSITE" id="PS50110">
    <property type="entry name" value="RESPONSE_REGULATORY"/>
    <property type="match status" value="1"/>
</dbReference>
<dbReference type="InterPro" id="IPR011006">
    <property type="entry name" value="CheY-like_superfamily"/>
</dbReference>
<evidence type="ECO:0000313" key="4">
    <source>
        <dbReference type="Proteomes" id="UP000231638"/>
    </source>
</evidence>
<protein>
    <recommendedName>
        <fullName evidence="2">Response regulatory domain-containing protein</fullName>
    </recommendedName>
</protein>
<gene>
    <name evidence="3" type="ORF">CFH80_01860</name>
</gene>
<name>A0A2D3WIU2_9BACT</name>